<organism evidence="1 2">
    <name type="scientific">Pseudarthrobacter siccitolerans</name>
    <dbReference type="NCBI Taxonomy" id="861266"/>
    <lineage>
        <taxon>Bacteria</taxon>
        <taxon>Bacillati</taxon>
        <taxon>Actinomycetota</taxon>
        <taxon>Actinomycetes</taxon>
        <taxon>Micrococcales</taxon>
        <taxon>Micrococcaceae</taxon>
        <taxon>Pseudarthrobacter</taxon>
    </lineage>
</organism>
<comment type="caution">
    <text evidence="1">The sequence shown here is derived from an EMBL/GenBank/DDBJ whole genome shotgun (WGS) entry which is preliminary data.</text>
</comment>
<protein>
    <submittedName>
        <fullName evidence="1">Uncharacterized protein</fullName>
    </submittedName>
</protein>
<dbReference type="Proteomes" id="UP000035722">
    <property type="component" value="Unassembled WGS sequence"/>
</dbReference>
<evidence type="ECO:0000313" key="1">
    <source>
        <dbReference type="EMBL" id="CCQ47501.1"/>
    </source>
</evidence>
<proteinExistence type="predicted"/>
<dbReference type="AlphaFoldDB" id="A0A024H706"/>
<dbReference type="EMBL" id="CAQI01000051">
    <property type="protein sequence ID" value="CCQ47501.1"/>
    <property type="molecule type" value="Genomic_DNA"/>
</dbReference>
<name>A0A024H706_9MICC</name>
<sequence length="42" mass="4464">MCPEAGVILVLDMQLKKKGQLEGLAELSSFDGPSNGSELDNE</sequence>
<evidence type="ECO:0000313" key="2">
    <source>
        <dbReference type="Proteomes" id="UP000035722"/>
    </source>
</evidence>
<gene>
    <name evidence="1" type="ORF">ARTSIC4J27_3490</name>
</gene>
<accession>A0A024H706</accession>
<keyword evidence="2" id="KW-1185">Reference proteome</keyword>
<reference evidence="2" key="1">
    <citation type="journal article" date="2014" name="Genome Announc.">
        <title>Genome Sequence of Arthrobacter siccitolerans 4J27, a Xeroprotectant-Producing Desiccation-Tolerant Microorganism.</title>
        <authorList>
            <person name="Manzanera M."/>
            <person name="Santa-Cruz-Calvo L."/>
            <person name="Vilchez J.I."/>
            <person name="Garcia-Fontana C."/>
            <person name="Silva-Castro G.A."/>
            <person name="Calvo C."/>
            <person name="Gonzalez-Lopez J."/>
        </authorList>
    </citation>
    <scope>NUCLEOTIDE SEQUENCE [LARGE SCALE GENOMIC DNA]</scope>
    <source>
        <strain evidence="2">4J27</strain>
    </source>
</reference>